<dbReference type="PROSITE" id="PS00061">
    <property type="entry name" value="ADH_SHORT"/>
    <property type="match status" value="1"/>
</dbReference>
<dbReference type="GO" id="GO:0032787">
    <property type="term" value="P:monocarboxylic acid metabolic process"/>
    <property type="evidence" value="ECO:0007669"/>
    <property type="project" value="UniProtKB-ARBA"/>
</dbReference>
<comment type="similarity">
    <text evidence="1 3">Belongs to the short-chain dehydrogenases/reductases (SDR) family.</text>
</comment>
<comment type="caution">
    <text evidence="5">The sequence shown here is derived from an EMBL/GenBank/DDBJ whole genome shotgun (WGS) entry which is preliminary data.</text>
</comment>
<name>A0A9W6VYT0_9ACTN</name>
<evidence type="ECO:0000313" key="6">
    <source>
        <dbReference type="Proteomes" id="UP001165074"/>
    </source>
</evidence>
<feature type="domain" description="Ketoreductase" evidence="4">
    <location>
        <begin position="8"/>
        <end position="219"/>
    </location>
</feature>
<dbReference type="GO" id="GO:0016491">
    <property type="term" value="F:oxidoreductase activity"/>
    <property type="evidence" value="ECO:0007669"/>
    <property type="project" value="UniProtKB-KW"/>
</dbReference>
<gene>
    <name evidence="5" type="ORF">Airi02_083420</name>
</gene>
<dbReference type="EMBL" id="BSTK01000016">
    <property type="protein sequence ID" value="GLY90413.1"/>
    <property type="molecule type" value="Genomic_DNA"/>
</dbReference>
<dbReference type="PANTHER" id="PTHR42879">
    <property type="entry name" value="3-OXOACYL-(ACYL-CARRIER-PROTEIN) REDUCTASE"/>
    <property type="match status" value="1"/>
</dbReference>
<proteinExistence type="inferred from homology"/>
<dbReference type="Gene3D" id="3.40.50.720">
    <property type="entry name" value="NAD(P)-binding Rossmann-like Domain"/>
    <property type="match status" value="1"/>
</dbReference>
<evidence type="ECO:0000259" key="4">
    <source>
        <dbReference type="SMART" id="SM00822"/>
    </source>
</evidence>
<keyword evidence="2" id="KW-0560">Oxidoreductase</keyword>
<evidence type="ECO:0000256" key="2">
    <source>
        <dbReference type="ARBA" id="ARBA00023002"/>
    </source>
</evidence>
<dbReference type="RefSeq" id="WP_285581321.1">
    <property type="nucleotide sequence ID" value="NZ_BSTK01000016.1"/>
</dbReference>
<keyword evidence="6" id="KW-1185">Reference proteome</keyword>
<sequence length="250" mass="25589">MSARLDGRTALVTGSTTGLGRAMADAMAAAGAHVVLTGRSKEVGERAVAELREAGHTADYVAADLAEGRPAALRLADEAESLLGGRVDILVNNAGIVPVGPTADLDEELYDRAWTVNVKSAFFLTARLAPAMAARGAGVIINTGSIVVRHGFVGSALYSATKAAIESLTMSWAAEFGPSGVRVNAIAPGFVATETSPSERLVGAMTTAPAGRPGRVEEIGPLAVYLAGDDAAYVHGASFVLDGGWTTARR</sequence>
<accession>A0A9W6VYT0</accession>
<dbReference type="SUPFAM" id="SSF51735">
    <property type="entry name" value="NAD(P)-binding Rossmann-fold domains"/>
    <property type="match status" value="1"/>
</dbReference>
<reference evidence="5" key="1">
    <citation type="submission" date="2023-03" db="EMBL/GenBank/DDBJ databases">
        <title>Actinoallomurus iriomotensis NBRC 103684.</title>
        <authorList>
            <person name="Ichikawa N."/>
            <person name="Sato H."/>
            <person name="Tonouchi N."/>
        </authorList>
    </citation>
    <scope>NUCLEOTIDE SEQUENCE</scope>
    <source>
        <strain evidence="5">NBRC 103684</strain>
    </source>
</reference>
<dbReference type="InterPro" id="IPR020904">
    <property type="entry name" value="Sc_DH/Rdtase_CS"/>
</dbReference>
<dbReference type="Pfam" id="PF00106">
    <property type="entry name" value="adh_short"/>
    <property type="match status" value="1"/>
</dbReference>
<evidence type="ECO:0000256" key="1">
    <source>
        <dbReference type="ARBA" id="ARBA00006484"/>
    </source>
</evidence>
<dbReference type="InterPro" id="IPR002347">
    <property type="entry name" value="SDR_fam"/>
</dbReference>
<organism evidence="5 6">
    <name type="scientific">Actinoallomurus iriomotensis</name>
    <dbReference type="NCBI Taxonomy" id="478107"/>
    <lineage>
        <taxon>Bacteria</taxon>
        <taxon>Bacillati</taxon>
        <taxon>Actinomycetota</taxon>
        <taxon>Actinomycetes</taxon>
        <taxon>Streptosporangiales</taxon>
        <taxon>Thermomonosporaceae</taxon>
        <taxon>Actinoallomurus</taxon>
    </lineage>
</organism>
<protein>
    <submittedName>
        <fullName evidence="5">Dehydrogenase</fullName>
    </submittedName>
</protein>
<dbReference type="SMART" id="SM00822">
    <property type="entry name" value="PKS_KR"/>
    <property type="match status" value="1"/>
</dbReference>
<dbReference type="InterPro" id="IPR050259">
    <property type="entry name" value="SDR"/>
</dbReference>
<dbReference type="PRINTS" id="PR00081">
    <property type="entry name" value="GDHRDH"/>
</dbReference>
<dbReference type="PRINTS" id="PR00080">
    <property type="entry name" value="SDRFAMILY"/>
</dbReference>
<dbReference type="InterPro" id="IPR057326">
    <property type="entry name" value="KR_dom"/>
</dbReference>
<dbReference type="AlphaFoldDB" id="A0A9W6VYT0"/>
<evidence type="ECO:0000256" key="3">
    <source>
        <dbReference type="RuleBase" id="RU000363"/>
    </source>
</evidence>
<evidence type="ECO:0000313" key="5">
    <source>
        <dbReference type="EMBL" id="GLY90413.1"/>
    </source>
</evidence>
<dbReference type="Proteomes" id="UP001165074">
    <property type="component" value="Unassembled WGS sequence"/>
</dbReference>
<dbReference type="CDD" id="cd05233">
    <property type="entry name" value="SDR_c"/>
    <property type="match status" value="1"/>
</dbReference>
<dbReference type="InterPro" id="IPR036291">
    <property type="entry name" value="NAD(P)-bd_dom_sf"/>
</dbReference>
<dbReference type="FunFam" id="3.40.50.720:FF:000084">
    <property type="entry name" value="Short-chain dehydrogenase reductase"/>
    <property type="match status" value="1"/>
</dbReference>